<dbReference type="OrthoDB" id="342730at2759"/>
<dbReference type="InterPro" id="IPR011042">
    <property type="entry name" value="6-blade_b-propeller_TolB-like"/>
</dbReference>
<evidence type="ECO:0000313" key="4">
    <source>
        <dbReference type="Proteomes" id="UP001153714"/>
    </source>
</evidence>
<dbReference type="GO" id="GO:0000209">
    <property type="term" value="P:protein polyubiquitination"/>
    <property type="evidence" value="ECO:0007669"/>
    <property type="project" value="TreeGrafter"/>
</dbReference>
<keyword evidence="4" id="KW-1185">Reference proteome</keyword>
<dbReference type="SUPFAM" id="SSF101898">
    <property type="entry name" value="NHL repeat"/>
    <property type="match status" value="1"/>
</dbReference>
<dbReference type="Pfam" id="PF01436">
    <property type="entry name" value="NHL"/>
    <property type="match status" value="4"/>
</dbReference>
<dbReference type="EMBL" id="OU893339">
    <property type="protein sequence ID" value="CAG9795863.1"/>
    <property type="molecule type" value="Genomic_DNA"/>
</dbReference>
<protein>
    <submittedName>
        <fullName evidence="3">Uncharacterized protein</fullName>
    </submittedName>
</protein>
<feature type="repeat" description="NHL" evidence="2">
    <location>
        <begin position="287"/>
        <end position="327"/>
    </location>
</feature>
<dbReference type="GO" id="GO:0043161">
    <property type="term" value="P:proteasome-mediated ubiquitin-dependent protein catabolic process"/>
    <property type="evidence" value="ECO:0007669"/>
    <property type="project" value="TreeGrafter"/>
</dbReference>
<sequence>MSKTYNKECSEVKEKIDTTMQLYTQAVQNRETYFLEKVENLRKSKINELNQYMNTLRGMLAGLSHISELIIHSIDSDGINLFNIKEKAKYEVNLFSAMFKNMQVKKERILYSTPNYNLINQLGHCDVQRIYPTSGQIYNSVSQQTLIPMQSLLAGQLTICPPRSIGQAIPGYRKSVSVKPTSSLRLGEPMFSFGREGPNEAEIARPWGLCVDREGNVIVADRRNDRIQIFSKDGEFKSMFGSKGDGPGQFDLPSGITTDIFDRIIVADKDNHRIQIFTMVGKYILEFGSFGKKCGEFHYPWDVATNTLGNIVVTDTRNHRIQLFTTNGTYITQYVFESLHSTTMLRGPTIPRGVSFTTFGNIVVTDFENNRIIMLDSTLSKVLHCAESEGFGTNELNRPSGVAIDDEGRIIVADSKNYRIVLFTSQLRRLSTVNFKSTDFDKDRPSDVALTMEGYLVVLFESRSFPDTAYNISTNFSPDFSCKRYIKVYS</sequence>
<dbReference type="GO" id="GO:0061630">
    <property type="term" value="F:ubiquitin protein ligase activity"/>
    <property type="evidence" value="ECO:0007669"/>
    <property type="project" value="TreeGrafter"/>
</dbReference>
<gene>
    <name evidence="3" type="ORF">DIATSA_LOCUS13098</name>
</gene>
<evidence type="ECO:0000256" key="1">
    <source>
        <dbReference type="ARBA" id="ARBA00022737"/>
    </source>
</evidence>
<dbReference type="InterPro" id="IPR001258">
    <property type="entry name" value="NHL_repeat"/>
</dbReference>
<accession>A0A9N9WJP9</accession>
<evidence type="ECO:0000256" key="2">
    <source>
        <dbReference type="PROSITE-ProRule" id="PRU00504"/>
    </source>
</evidence>
<dbReference type="GO" id="GO:0008270">
    <property type="term" value="F:zinc ion binding"/>
    <property type="evidence" value="ECO:0007669"/>
    <property type="project" value="UniProtKB-KW"/>
</dbReference>
<dbReference type="Gene3D" id="2.120.10.30">
    <property type="entry name" value="TolB, C-terminal domain"/>
    <property type="match status" value="2"/>
</dbReference>
<name>A0A9N9WJP9_9NEOP</name>
<dbReference type="PANTHER" id="PTHR24104:SF48">
    <property type="entry name" value="PROTEIN WECH"/>
    <property type="match status" value="1"/>
</dbReference>
<dbReference type="AlphaFoldDB" id="A0A9N9WJP9"/>
<dbReference type="Proteomes" id="UP001153714">
    <property type="component" value="Chromosome 8"/>
</dbReference>
<proteinExistence type="predicted"/>
<reference evidence="3" key="1">
    <citation type="submission" date="2021-12" db="EMBL/GenBank/DDBJ databases">
        <authorList>
            <person name="King R."/>
        </authorList>
    </citation>
    <scope>NUCLEOTIDE SEQUENCE</scope>
</reference>
<dbReference type="PROSITE" id="PS51125">
    <property type="entry name" value="NHL"/>
    <property type="match status" value="5"/>
</dbReference>
<dbReference type="PANTHER" id="PTHR24104">
    <property type="entry name" value="E3 UBIQUITIN-PROTEIN LIGASE NHLRC1-RELATED"/>
    <property type="match status" value="1"/>
</dbReference>
<evidence type="ECO:0000313" key="3">
    <source>
        <dbReference type="EMBL" id="CAG9795863.1"/>
    </source>
</evidence>
<organism evidence="3 4">
    <name type="scientific">Diatraea saccharalis</name>
    <name type="common">sugarcane borer</name>
    <dbReference type="NCBI Taxonomy" id="40085"/>
    <lineage>
        <taxon>Eukaryota</taxon>
        <taxon>Metazoa</taxon>
        <taxon>Ecdysozoa</taxon>
        <taxon>Arthropoda</taxon>
        <taxon>Hexapoda</taxon>
        <taxon>Insecta</taxon>
        <taxon>Pterygota</taxon>
        <taxon>Neoptera</taxon>
        <taxon>Endopterygota</taxon>
        <taxon>Lepidoptera</taxon>
        <taxon>Glossata</taxon>
        <taxon>Ditrysia</taxon>
        <taxon>Pyraloidea</taxon>
        <taxon>Crambidae</taxon>
        <taxon>Crambinae</taxon>
        <taxon>Diatraea</taxon>
    </lineage>
</organism>
<feature type="repeat" description="NHL" evidence="2">
    <location>
        <begin position="190"/>
        <end position="233"/>
    </location>
</feature>
<reference evidence="3" key="2">
    <citation type="submission" date="2022-10" db="EMBL/GenBank/DDBJ databases">
        <authorList>
            <consortium name="ENA_rothamsted_submissions"/>
            <consortium name="culmorum"/>
            <person name="King R."/>
        </authorList>
    </citation>
    <scope>NUCLEOTIDE SEQUENCE</scope>
</reference>
<feature type="repeat" description="NHL" evidence="2">
    <location>
        <begin position="388"/>
        <end position="426"/>
    </location>
</feature>
<keyword evidence="1" id="KW-0677">Repeat</keyword>
<dbReference type="InterPro" id="IPR050952">
    <property type="entry name" value="TRIM-NHL_E3_ligases"/>
</dbReference>
<feature type="repeat" description="NHL" evidence="2">
    <location>
        <begin position="351"/>
        <end position="378"/>
    </location>
</feature>
<dbReference type="CDD" id="cd14954">
    <property type="entry name" value="NHL_TRIM71_like"/>
    <property type="match status" value="1"/>
</dbReference>
<feature type="repeat" description="NHL" evidence="2">
    <location>
        <begin position="240"/>
        <end position="280"/>
    </location>
</feature>